<protein>
    <recommendedName>
        <fullName evidence="6">NADP-dependent oxidoreductase domain-containing protein</fullName>
    </recommendedName>
</protein>
<evidence type="ECO:0000256" key="1">
    <source>
        <dbReference type="ARBA" id="ARBA00007905"/>
    </source>
</evidence>
<dbReference type="SUPFAM" id="SSF51430">
    <property type="entry name" value="NAD(P)-linked oxidoreductase"/>
    <property type="match status" value="1"/>
</dbReference>
<feature type="domain" description="NADP-dependent oxidoreductase" evidence="6">
    <location>
        <begin position="25"/>
        <end position="309"/>
    </location>
</feature>
<feature type="binding site" evidence="4">
    <location>
        <position position="118"/>
    </location>
    <ligand>
        <name>substrate</name>
    </ligand>
</feature>
<reference evidence="7 8" key="1">
    <citation type="journal article" date="2019" name="Sci. Rep.">
        <title>Comparative genomics of chytrid fungi reveal insights into the obligate biotrophic and pathogenic lifestyle of Synchytrium endobioticum.</title>
        <authorList>
            <person name="van de Vossenberg B.T.L.H."/>
            <person name="Warris S."/>
            <person name="Nguyen H.D.T."/>
            <person name="van Gent-Pelzer M.P.E."/>
            <person name="Joly D.L."/>
            <person name="van de Geest H.C."/>
            <person name="Bonants P.J.M."/>
            <person name="Smith D.S."/>
            <person name="Levesque C.A."/>
            <person name="van der Lee T.A.J."/>
        </authorList>
    </citation>
    <scope>NUCLEOTIDE SEQUENCE [LARGE SCALE GENOMIC DNA]</scope>
    <source>
        <strain evidence="7 8">CBS 809.83</strain>
    </source>
</reference>
<evidence type="ECO:0000256" key="3">
    <source>
        <dbReference type="PIRSR" id="PIRSR000097-1"/>
    </source>
</evidence>
<keyword evidence="8" id="KW-1185">Reference proteome</keyword>
<sequence>MTVVSQDKTSITLKPTGQRMPIVGYGMWKVPRDKCRDQVVESFKAGYRLLDNAADYGNEKEVGEGIKKAIDEGIVKREDIFITSKLWNTNHAPEHVREACVRSLTDLGLKQLDLYLIHFPISIAYVDPAVRYPPEWYHDGKGPHCTLEHVPLQKTWEAMEKLVDEGLVKNIGISNMNAVIIQDLLKYARIKPAVLQIEHHPYLVQAPLIKYAQKNDIAITAYSSFGAQSYVELGIDHAIKCPPLLEHDLVKSIAKKAGKTPAQVLLRWAAQRNIAVIPKSSNPDRLKSNFDVLSFDLSEEQMQQLTNLDQGLRFNDPGLYFDIPIFA</sequence>
<dbReference type="InterPro" id="IPR018170">
    <property type="entry name" value="Aldo/ket_reductase_CS"/>
</dbReference>
<dbReference type="InterPro" id="IPR036812">
    <property type="entry name" value="NAD(P)_OxRdtase_dom_sf"/>
</dbReference>
<comment type="caution">
    <text evidence="7">The sequence shown here is derived from an EMBL/GenBank/DDBJ whole genome shotgun (WGS) entry which is preliminary data.</text>
</comment>
<evidence type="ECO:0000313" key="8">
    <source>
        <dbReference type="Proteomes" id="UP000318582"/>
    </source>
</evidence>
<dbReference type="EMBL" id="QEAQ01000012">
    <property type="protein sequence ID" value="TPX60848.1"/>
    <property type="molecule type" value="Genomic_DNA"/>
</dbReference>
<dbReference type="Pfam" id="PF00248">
    <property type="entry name" value="Aldo_ket_red"/>
    <property type="match status" value="1"/>
</dbReference>
<dbReference type="PIRSF" id="PIRSF000097">
    <property type="entry name" value="AKR"/>
    <property type="match status" value="1"/>
</dbReference>
<dbReference type="PROSITE" id="PS00063">
    <property type="entry name" value="ALDOKETO_REDUCTASE_3"/>
    <property type="match status" value="1"/>
</dbReference>
<feature type="site" description="Lowers pKa of active site Tyr" evidence="5">
    <location>
        <position position="85"/>
    </location>
</feature>
<dbReference type="STRING" id="109895.A0A507ECB7"/>
<comment type="similarity">
    <text evidence="1">Belongs to the aldo/keto reductase family.</text>
</comment>
<dbReference type="PRINTS" id="PR00069">
    <property type="entry name" value="ALDKETRDTASE"/>
</dbReference>
<dbReference type="AlphaFoldDB" id="A0A507ECB7"/>
<evidence type="ECO:0000256" key="5">
    <source>
        <dbReference type="PIRSR" id="PIRSR000097-3"/>
    </source>
</evidence>
<gene>
    <name evidence="7" type="ORF">PhCBS80983_g01563</name>
</gene>
<dbReference type="InterPro" id="IPR020471">
    <property type="entry name" value="AKR"/>
</dbReference>
<feature type="active site" description="Proton donor" evidence="3">
    <location>
        <position position="56"/>
    </location>
</feature>
<dbReference type="GO" id="GO:0016491">
    <property type="term" value="F:oxidoreductase activity"/>
    <property type="evidence" value="ECO:0007669"/>
    <property type="project" value="UniProtKB-KW"/>
</dbReference>
<evidence type="ECO:0000256" key="2">
    <source>
        <dbReference type="ARBA" id="ARBA00023002"/>
    </source>
</evidence>
<dbReference type="Proteomes" id="UP000318582">
    <property type="component" value="Unassembled WGS sequence"/>
</dbReference>
<keyword evidence="2" id="KW-0560">Oxidoreductase</keyword>
<name>A0A507ECB7_9FUNG</name>
<evidence type="ECO:0000259" key="6">
    <source>
        <dbReference type="Pfam" id="PF00248"/>
    </source>
</evidence>
<organism evidence="7 8">
    <name type="scientific">Powellomyces hirtus</name>
    <dbReference type="NCBI Taxonomy" id="109895"/>
    <lineage>
        <taxon>Eukaryota</taxon>
        <taxon>Fungi</taxon>
        <taxon>Fungi incertae sedis</taxon>
        <taxon>Chytridiomycota</taxon>
        <taxon>Chytridiomycota incertae sedis</taxon>
        <taxon>Chytridiomycetes</taxon>
        <taxon>Spizellomycetales</taxon>
        <taxon>Powellomycetaceae</taxon>
        <taxon>Powellomyces</taxon>
    </lineage>
</organism>
<dbReference type="PANTHER" id="PTHR11732">
    <property type="entry name" value="ALDO/KETO REDUCTASE"/>
    <property type="match status" value="1"/>
</dbReference>
<evidence type="ECO:0000313" key="7">
    <source>
        <dbReference type="EMBL" id="TPX60848.1"/>
    </source>
</evidence>
<dbReference type="InterPro" id="IPR023210">
    <property type="entry name" value="NADP_OxRdtase_dom"/>
</dbReference>
<proteinExistence type="inferred from homology"/>
<evidence type="ECO:0000256" key="4">
    <source>
        <dbReference type="PIRSR" id="PIRSR000097-2"/>
    </source>
</evidence>
<accession>A0A507ECB7</accession>
<dbReference type="Gene3D" id="3.20.20.100">
    <property type="entry name" value="NADP-dependent oxidoreductase domain"/>
    <property type="match status" value="1"/>
</dbReference>
<dbReference type="FunFam" id="3.20.20.100:FF:000007">
    <property type="entry name" value="NAD(P)H-dependent D-xylose reductase xyl1"/>
    <property type="match status" value="1"/>
</dbReference>